<dbReference type="PANTHER" id="PTHR23084:SF135">
    <property type="entry name" value="MORN REPEAT"/>
    <property type="match status" value="1"/>
</dbReference>
<evidence type="ECO:0000313" key="2">
    <source>
        <dbReference type="EMBL" id="CCC95547.1"/>
    </source>
</evidence>
<evidence type="ECO:0000256" key="1">
    <source>
        <dbReference type="ARBA" id="ARBA00022737"/>
    </source>
</evidence>
<sequence length="328" mass="36845">MQGAAPNDQLTLQQRKYTYKSGAVYEGTFRGAMRHGRGLWQHPSGEMYEGEYVGNKPEGLGVYRFNTSGARYVGSWTEGKMHGEGVYFFGAGSIPCYVGTYAADKREGMGFYCYENGVVTAQTYVDGALQKETEATPLQWVEFNQKIDALLRAVRAVAPKSLGEVPPVCSERTFQLPSGVSYRGQYSGTKKQGIGYWEHPEGDWYEGEFEQNKHSGWGVYVVGRSGKKYVGHWRNGKMDGVGIYFFNPQETEYFVGTYKEDMKHGRGFYHFAESGHNKLQLWSGGAIVEEEDGDAVAEGYQEVIKKIIEVVRVVAPRYLPLIIRDKEA</sequence>
<dbReference type="EMBL" id="HE575324">
    <property type="protein sequence ID" value="CCC95547.1"/>
    <property type="molecule type" value="Genomic_DNA"/>
</dbReference>
<accession>G0V1M6</accession>
<dbReference type="FunFam" id="2.20.110.10:FF:000022">
    <property type="entry name" value="MORN repeat, putative"/>
    <property type="match status" value="1"/>
</dbReference>
<dbReference type="AlphaFoldDB" id="G0V1M6"/>
<dbReference type="Gene3D" id="2.20.110.10">
    <property type="entry name" value="Histone H3 K4-specific methyltransferase SET7/9 N-terminal domain"/>
    <property type="match status" value="3"/>
</dbReference>
<protein>
    <submittedName>
        <fullName evidence="2">Uncharacterized protein TCIL3000_11_10190</fullName>
    </submittedName>
</protein>
<dbReference type="VEuPathDB" id="TriTrypDB:TcIL3000.11.10190"/>
<organism evidence="2">
    <name type="scientific">Trypanosoma congolense (strain IL3000)</name>
    <dbReference type="NCBI Taxonomy" id="1068625"/>
    <lineage>
        <taxon>Eukaryota</taxon>
        <taxon>Discoba</taxon>
        <taxon>Euglenozoa</taxon>
        <taxon>Kinetoplastea</taxon>
        <taxon>Metakinetoplastina</taxon>
        <taxon>Trypanosomatida</taxon>
        <taxon>Trypanosomatidae</taxon>
        <taxon>Trypanosoma</taxon>
        <taxon>Nannomonas</taxon>
    </lineage>
</organism>
<dbReference type="PANTHER" id="PTHR23084">
    <property type="entry name" value="PHOSPHATIDYLINOSITOL-4-PHOSPHATE 5-KINASE RELATED"/>
    <property type="match status" value="1"/>
</dbReference>
<name>G0V1M6_TRYCI</name>
<reference evidence="2" key="1">
    <citation type="journal article" date="2012" name="Proc. Natl. Acad. Sci. U.S.A.">
        <title>Antigenic diversity is generated by distinct evolutionary mechanisms in African trypanosome species.</title>
        <authorList>
            <person name="Jackson A.P."/>
            <person name="Berry A."/>
            <person name="Aslett M."/>
            <person name="Allison H.C."/>
            <person name="Burton P."/>
            <person name="Vavrova-Anderson J."/>
            <person name="Brown R."/>
            <person name="Browne H."/>
            <person name="Corton N."/>
            <person name="Hauser H."/>
            <person name="Gamble J."/>
            <person name="Gilderthorp R."/>
            <person name="Marcello L."/>
            <person name="McQuillan J."/>
            <person name="Otto T.D."/>
            <person name="Quail M.A."/>
            <person name="Sanders M.J."/>
            <person name="van Tonder A."/>
            <person name="Ginger M.L."/>
            <person name="Field M.C."/>
            <person name="Barry J.D."/>
            <person name="Hertz-Fowler C."/>
            <person name="Berriman M."/>
        </authorList>
    </citation>
    <scope>NUCLEOTIDE SEQUENCE</scope>
    <source>
        <strain evidence="2">IL3000</strain>
    </source>
</reference>
<gene>
    <name evidence="2" type="ORF">TCIL3000_11_10190</name>
</gene>
<proteinExistence type="predicted"/>
<dbReference type="SMART" id="SM00698">
    <property type="entry name" value="MORN"/>
    <property type="match status" value="7"/>
</dbReference>
<dbReference type="InterPro" id="IPR003409">
    <property type="entry name" value="MORN"/>
</dbReference>
<dbReference type="Pfam" id="PF02493">
    <property type="entry name" value="MORN"/>
    <property type="match status" value="7"/>
</dbReference>
<keyword evidence="1" id="KW-0677">Repeat</keyword>
<dbReference type="SUPFAM" id="SSF82185">
    <property type="entry name" value="Histone H3 K4-specific methyltransferase SET7/9 N-terminal domain"/>
    <property type="match status" value="2"/>
</dbReference>